<keyword evidence="3" id="KW-1185">Reference proteome</keyword>
<dbReference type="GO" id="GO:0005840">
    <property type="term" value="C:ribosome"/>
    <property type="evidence" value="ECO:0007669"/>
    <property type="project" value="UniProtKB-KW"/>
</dbReference>
<gene>
    <name evidence="2" type="ORF">H4683_001272</name>
</gene>
<organism evidence="2 3">
    <name type="scientific">Sporosarcina limicola</name>
    <dbReference type="NCBI Taxonomy" id="34101"/>
    <lineage>
        <taxon>Bacteria</taxon>
        <taxon>Bacillati</taxon>
        <taxon>Bacillota</taxon>
        <taxon>Bacilli</taxon>
        <taxon>Bacillales</taxon>
        <taxon>Caryophanaceae</taxon>
        <taxon>Sporosarcina</taxon>
    </lineage>
</organism>
<evidence type="ECO:0000259" key="1">
    <source>
        <dbReference type="PROSITE" id="PS51186"/>
    </source>
</evidence>
<dbReference type="Gene3D" id="3.40.630.30">
    <property type="match status" value="2"/>
</dbReference>
<dbReference type="PROSITE" id="PS51186">
    <property type="entry name" value="GNAT"/>
    <property type="match status" value="1"/>
</dbReference>
<dbReference type="RefSeq" id="WP_192597997.1">
    <property type="nucleotide sequence ID" value="NZ_JADBEL010000005.1"/>
</dbReference>
<protein>
    <submittedName>
        <fullName evidence="2">Ribosomal protein S18 acetylase RimI-like enzyme</fullName>
    </submittedName>
</protein>
<dbReference type="GO" id="GO:0004145">
    <property type="term" value="F:diamine N-acetyltransferase activity"/>
    <property type="evidence" value="ECO:0007669"/>
    <property type="project" value="TreeGrafter"/>
</dbReference>
<sequence length="298" mass="33763">MTIIIEPPRNIKDLAAFLEKMNSVSIQHVGYCGEEKEEIYQTLLHEFSDLDLSQSFAVAYEGGSIVGALGLDIDKEDQSAEVWGPFISDEEHDTSIVDKLFENVISNSSIQFTRMDFFLNKENIKGKKFVLKHGGVEIGHHTVLIANRDELAEVDVNEIETYSPLYEKAFSRLHAAEFPSTYYSAQEILRRMNETNQLLIMRNDEEHIKGYVYVEAQPQHHTGSIEYIAVSNQSRKQGVGTKLVKFALAHLFSYDEIKEISLCVGNENESAINLYKAAGFKIEHELIHFKVISQGSIL</sequence>
<dbReference type="InterPro" id="IPR016181">
    <property type="entry name" value="Acyl_CoA_acyltransferase"/>
</dbReference>
<dbReference type="EMBL" id="JADBEL010000005">
    <property type="protein sequence ID" value="MBE1554197.1"/>
    <property type="molecule type" value="Genomic_DNA"/>
</dbReference>
<dbReference type="InterPro" id="IPR000182">
    <property type="entry name" value="GNAT_dom"/>
</dbReference>
<dbReference type="AlphaFoldDB" id="A0A927MJB1"/>
<keyword evidence="2" id="KW-0689">Ribosomal protein</keyword>
<comment type="caution">
    <text evidence="2">The sequence shown here is derived from an EMBL/GenBank/DDBJ whole genome shotgun (WGS) entry which is preliminary data.</text>
</comment>
<dbReference type="SUPFAM" id="SSF55729">
    <property type="entry name" value="Acyl-CoA N-acyltransferases (Nat)"/>
    <property type="match status" value="1"/>
</dbReference>
<evidence type="ECO:0000313" key="2">
    <source>
        <dbReference type="EMBL" id="MBE1554197.1"/>
    </source>
</evidence>
<dbReference type="CDD" id="cd04301">
    <property type="entry name" value="NAT_SF"/>
    <property type="match status" value="1"/>
</dbReference>
<dbReference type="PANTHER" id="PTHR43415">
    <property type="entry name" value="SPERMIDINE N(1)-ACETYLTRANSFERASE"/>
    <property type="match status" value="1"/>
</dbReference>
<reference evidence="2" key="1">
    <citation type="submission" date="2020-10" db="EMBL/GenBank/DDBJ databases">
        <title>Genomic Encyclopedia of Type Strains, Phase IV (KMG-IV): sequencing the most valuable type-strain genomes for metagenomic binning, comparative biology and taxonomic classification.</title>
        <authorList>
            <person name="Goeker M."/>
        </authorList>
    </citation>
    <scope>NUCLEOTIDE SEQUENCE</scope>
    <source>
        <strain evidence="2">DSM 13886</strain>
    </source>
</reference>
<dbReference type="Pfam" id="PF00583">
    <property type="entry name" value="Acetyltransf_1"/>
    <property type="match status" value="1"/>
</dbReference>
<feature type="domain" description="N-acetyltransferase" evidence="1">
    <location>
        <begin position="157"/>
        <end position="298"/>
    </location>
</feature>
<proteinExistence type="predicted"/>
<evidence type="ECO:0000313" key="3">
    <source>
        <dbReference type="Proteomes" id="UP000658225"/>
    </source>
</evidence>
<keyword evidence="2" id="KW-0687">Ribonucleoprotein</keyword>
<name>A0A927MJB1_9BACL</name>
<dbReference type="PANTHER" id="PTHR43415:SF6">
    <property type="entry name" value="SPERMIDINE N(1)-ACETYLTRANSFERASE"/>
    <property type="match status" value="1"/>
</dbReference>
<dbReference type="Proteomes" id="UP000658225">
    <property type="component" value="Unassembled WGS sequence"/>
</dbReference>
<accession>A0A927MJB1</accession>